<feature type="transmembrane region" description="Helical" evidence="1">
    <location>
        <begin position="186"/>
        <end position="206"/>
    </location>
</feature>
<organism evidence="2 3">
    <name type="scientific">Massilia phyllostachyos</name>
    <dbReference type="NCBI Taxonomy" id="2898585"/>
    <lineage>
        <taxon>Bacteria</taxon>
        <taxon>Pseudomonadati</taxon>
        <taxon>Pseudomonadota</taxon>
        <taxon>Betaproteobacteria</taxon>
        <taxon>Burkholderiales</taxon>
        <taxon>Oxalobacteraceae</taxon>
        <taxon>Telluria group</taxon>
        <taxon>Massilia</taxon>
    </lineage>
</organism>
<keyword evidence="1" id="KW-1133">Transmembrane helix</keyword>
<dbReference type="Proteomes" id="UP001179361">
    <property type="component" value="Unassembled WGS sequence"/>
</dbReference>
<evidence type="ECO:0000313" key="3">
    <source>
        <dbReference type="Proteomes" id="UP001179361"/>
    </source>
</evidence>
<feature type="transmembrane region" description="Helical" evidence="1">
    <location>
        <begin position="35"/>
        <end position="57"/>
    </location>
</feature>
<dbReference type="PANTHER" id="PTHR41795:SF1">
    <property type="entry name" value="EXOPOLYSACCHARIDE SYNTHESIS PROTEIN"/>
    <property type="match status" value="1"/>
</dbReference>
<reference evidence="2" key="1">
    <citation type="submission" date="2021-11" db="EMBL/GenBank/DDBJ databases">
        <title>The complete genome of Massilia sp sp. G4R7.</title>
        <authorList>
            <person name="Liu L."/>
            <person name="Yue J."/>
            <person name="Yuan J."/>
            <person name="Yang F."/>
            <person name="Li L."/>
        </authorList>
    </citation>
    <scope>NUCLEOTIDE SEQUENCE</scope>
    <source>
        <strain evidence="2">G4R7</strain>
    </source>
</reference>
<keyword evidence="1" id="KW-0472">Membrane</keyword>
<proteinExistence type="predicted"/>
<dbReference type="RefSeq" id="WP_231059915.1">
    <property type="nucleotide sequence ID" value="NZ_JAJNOC010000008.1"/>
</dbReference>
<accession>A0ABS8QCA4</accession>
<protein>
    <submittedName>
        <fullName evidence="2">Exopolysaccharide biosynthesis protein</fullName>
    </submittedName>
</protein>
<feature type="transmembrane region" description="Helical" evidence="1">
    <location>
        <begin position="124"/>
        <end position="148"/>
    </location>
</feature>
<dbReference type="InterPro" id="IPR010331">
    <property type="entry name" value="ExoD"/>
</dbReference>
<keyword evidence="1" id="KW-0812">Transmembrane</keyword>
<keyword evidence="3" id="KW-1185">Reference proteome</keyword>
<dbReference type="EMBL" id="JAJNOC010000008">
    <property type="protein sequence ID" value="MCD2518632.1"/>
    <property type="molecule type" value="Genomic_DNA"/>
</dbReference>
<dbReference type="PANTHER" id="PTHR41795">
    <property type="entry name" value="EXOPOLYSACCHARIDE SYNTHESIS PROTEIN"/>
    <property type="match status" value="1"/>
</dbReference>
<feature type="transmembrane region" description="Helical" evidence="1">
    <location>
        <begin position="154"/>
        <end position="174"/>
    </location>
</feature>
<evidence type="ECO:0000256" key="1">
    <source>
        <dbReference type="SAM" id="Phobius"/>
    </source>
</evidence>
<gene>
    <name evidence="2" type="ORF">LQ564_20245</name>
</gene>
<evidence type="ECO:0000313" key="2">
    <source>
        <dbReference type="EMBL" id="MCD2518632.1"/>
    </source>
</evidence>
<dbReference type="PIRSF" id="PIRSF033239">
    <property type="entry name" value="ExoD"/>
    <property type="match status" value="1"/>
</dbReference>
<name>A0ABS8QCA4_9BURK</name>
<dbReference type="Pfam" id="PF06055">
    <property type="entry name" value="ExoD"/>
    <property type="match status" value="1"/>
</dbReference>
<comment type="caution">
    <text evidence="2">The sequence shown here is derived from an EMBL/GenBank/DDBJ whole genome shotgun (WGS) entry which is preliminary data.</text>
</comment>
<sequence length="215" mass="23527">MNHEQEQVLDTIPLSRKIRAMVRSLPRTGITLSELILLVGKDGLLILAGLLTLVFLIPVSIPGVSTVFGAAILLIGLSRLLGRELWVPRRLQHRVIGTRKLRPLLRKALPWMVRIEKISRPNRIRWLVANGPVHYLNNAALVLGAVLLMMPFGLIPFSNTFPAVALLLLAIGLLQRDGVCVLLGHLGNLLTILYFSVLIGGGGLAAREILNRASS</sequence>
<feature type="transmembrane region" description="Helical" evidence="1">
    <location>
        <begin position="63"/>
        <end position="82"/>
    </location>
</feature>